<evidence type="ECO:0000313" key="2">
    <source>
        <dbReference type="EMBL" id="MBA4709244.1"/>
    </source>
</evidence>
<keyword evidence="1" id="KW-0732">Signal</keyword>
<name>A0A838YES1_9NEIS</name>
<evidence type="ECO:0000313" key="3">
    <source>
        <dbReference type="Proteomes" id="UP000545606"/>
    </source>
</evidence>
<protein>
    <submittedName>
        <fullName evidence="2">Transporter</fullName>
    </submittedName>
</protein>
<sequence>MALSHKHKSGGHSVLALLGLTLGLASSQGQAADNDLDLANSLSNPVAAMISVPLQFNYDAKIGPQRDGSRTQLNLQPVVPFTVNENWNLISRTIVPLVSQTDISPGSGTQTGLGDISQSLFFSPRQLSDDGVIWGAGPVFLLPTGSEPELTARKWGAGPSGVVLRQSHGWTYGILANHVWSVAGSQNRDGISATFVQPFLSFTTPDAWTYAINTESTYDWKHSQWSVPVNVNASKLLKLGGMPVSIGGGLHYWVESPDTAPHGWGVRTTITLLFPN</sequence>
<feature type="chain" id="PRO_5032677500" evidence="1">
    <location>
        <begin position="32"/>
        <end position="276"/>
    </location>
</feature>
<dbReference type="EMBL" id="JACERN010000033">
    <property type="protein sequence ID" value="MBA4709244.1"/>
    <property type="molecule type" value="Genomic_DNA"/>
</dbReference>
<dbReference type="Proteomes" id="UP000545606">
    <property type="component" value="Unassembled WGS sequence"/>
</dbReference>
<comment type="caution">
    <text evidence="2">The sequence shown here is derived from an EMBL/GenBank/DDBJ whole genome shotgun (WGS) entry which is preliminary data.</text>
</comment>
<keyword evidence="3" id="KW-1185">Reference proteome</keyword>
<evidence type="ECO:0000256" key="1">
    <source>
        <dbReference type="SAM" id="SignalP"/>
    </source>
</evidence>
<feature type="signal peptide" evidence="1">
    <location>
        <begin position="1"/>
        <end position="31"/>
    </location>
</feature>
<organism evidence="2 3">
    <name type="scientific">Aquitalea aquatica</name>
    <dbReference type="NCBI Taxonomy" id="3044273"/>
    <lineage>
        <taxon>Bacteria</taxon>
        <taxon>Pseudomonadati</taxon>
        <taxon>Pseudomonadota</taxon>
        <taxon>Betaproteobacteria</taxon>
        <taxon>Neisseriales</taxon>
        <taxon>Chromobacteriaceae</taxon>
        <taxon>Aquitalea</taxon>
    </lineage>
</organism>
<proteinExistence type="predicted"/>
<reference evidence="2 3" key="1">
    <citation type="submission" date="2020-07" db="EMBL/GenBank/DDBJ databases">
        <title>Draft genome sequence of violacein-producing bacteria and related species.</title>
        <authorList>
            <person name="Wilson H.S."/>
            <person name="De Leon M.E."/>
        </authorList>
    </citation>
    <scope>NUCLEOTIDE SEQUENCE [LARGE SCALE GENOMIC DNA]</scope>
    <source>
        <strain evidence="2 3">HSC-21Su07</strain>
    </source>
</reference>
<dbReference type="AlphaFoldDB" id="A0A838YES1"/>
<gene>
    <name evidence="2" type="ORF">H2Z84_12755</name>
</gene>
<accession>A0A838YES1</accession>